<dbReference type="SMART" id="SM00382">
    <property type="entry name" value="AAA"/>
    <property type="match status" value="1"/>
</dbReference>
<evidence type="ECO:0000256" key="4">
    <source>
        <dbReference type="ARBA" id="ARBA00022741"/>
    </source>
</evidence>
<dbReference type="FunFam" id="3.40.50.300:FF:000027">
    <property type="entry name" value="26S protease regulatory subunit 7"/>
    <property type="match status" value="1"/>
</dbReference>
<dbReference type="InterPro" id="IPR003959">
    <property type="entry name" value="ATPase_AAA_core"/>
</dbReference>
<keyword evidence="11" id="KW-1185">Reference proteome</keyword>
<dbReference type="Gene3D" id="1.10.8.60">
    <property type="match status" value="1"/>
</dbReference>
<evidence type="ECO:0000256" key="5">
    <source>
        <dbReference type="ARBA" id="ARBA00022840"/>
    </source>
</evidence>
<proteinExistence type="inferred from homology"/>
<dbReference type="STRING" id="3076.A0A2P6TTC7"/>
<reference evidence="10 11" key="1">
    <citation type="journal article" date="2018" name="Plant J.">
        <title>Genome sequences of Chlorella sorokiniana UTEX 1602 and Micractinium conductrix SAG 241.80: implications to maltose excretion by a green alga.</title>
        <authorList>
            <person name="Arriola M.B."/>
            <person name="Velmurugan N."/>
            <person name="Zhang Y."/>
            <person name="Plunkett M.H."/>
            <person name="Hondzo H."/>
            <person name="Barney B.M."/>
        </authorList>
    </citation>
    <scope>NUCLEOTIDE SEQUENCE [LARGE SCALE GENOMIC DNA]</scope>
    <source>
        <strain evidence="11">UTEX 1602</strain>
    </source>
</reference>
<dbReference type="GO" id="GO:0005737">
    <property type="term" value="C:cytoplasm"/>
    <property type="evidence" value="ECO:0007669"/>
    <property type="project" value="UniProtKB-SubCell"/>
</dbReference>
<dbReference type="Proteomes" id="UP000239899">
    <property type="component" value="Unassembled WGS sequence"/>
</dbReference>
<evidence type="ECO:0000259" key="9">
    <source>
        <dbReference type="SMART" id="SM00382"/>
    </source>
</evidence>
<evidence type="ECO:0000313" key="11">
    <source>
        <dbReference type="Proteomes" id="UP000239899"/>
    </source>
</evidence>
<dbReference type="InterPro" id="IPR003593">
    <property type="entry name" value="AAA+_ATPase"/>
</dbReference>
<keyword evidence="4 8" id="KW-0547">Nucleotide-binding</keyword>
<feature type="domain" description="AAA+ ATPase" evidence="9">
    <location>
        <begin position="200"/>
        <end position="338"/>
    </location>
</feature>
<comment type="caution">
    <text evidence="10">The sequence shown here is derived from an EMBL/GenBank/DDBJ whole genome shotgun (WGS) entry which is preliminary data.</text>
</comment>
<dbReference type="Pfam" id="PF00004">
    <property type="entry name" value="AAA"/>
    <property type="match status" value="1"/>
</dbReference>
<dbReference type="AlphaFoldDB" id="A0A2P6TTC7"/>
<dbReference type="InterPro" id="IPR050221">
    <property type="entry name" value="26S_Proteasome_ATPase"/>
</dbReference>
<dbReference type="PROSITE" id="PS00674">
    <property type="entry name" value="AAA"/>
    <property type="match status" value="1"/>
</dbReference>
<dbReference type="InterPro" id="IPR012340">
    <property type="entry name" value="NA-bd_OB-fold"/>
</dbReference>
<dbReference type="OrthoDB" id="1937997at2759"/>
<comment type="function">
    <text evidence="7">The 26S proteasome is involved in the ATP-dependent degradation of ubiquitinated proteins. The regulatory (or ATPase) complex confers ATP dependency and substrate specificity to the 26S complex.</text>
</comment>
<dbReference type="EMBL" id="LHPG02000007">
    <property type="protein sequence ID" value="PRW57317.1"/>
    <property type="molecule type" value="Genomic_DNA"/>
</dbReference>
<evidence type="ECO:0000256" key="2">
    <source>
        <dbReference type="ARBA" id="ARBA00006914"/>
    </source>
</evidence>
<evidence type="ECO:0000256" key="1">
    <source>
        <dbReference type="ARBA" id="ARBA00004496"/>
    </source>
</evidence>
<sequence>MAAHVEAKPRTDEFKPLSEADIALTNRYSAGPYSNQITQLEEEIRGIAKKVHDVAQIHEQATGLAPPSRWDLVSDRQTMQEEQPLQVVKLTTKLDSDPEQPKFVIDMPRMGKFVVGLGDRLAPTDVEEGMRVGIDQQRLRIQLPLPRRLDAQVSMMQVENRPDVTYSDVGGCDDQIKRLQEVVELPLLHPERFISLGMEPPRGALLCGPPGTGKTLAARAVANRTDATFIRVIGSELVQRYVGEGARLVREIFKLAKTKQAAIVFFDEIDAVGGTRTDEEGGDNEVQRTMMEIMNQLDGFEPRGNIKVLLATNRPDILDPALLRPGRVDRRVEFELPDLKGRAAIFGIHTRGMSVERGVRFELLARLCPNATGADIRSICTEAGMFAIRARRHTVTEEDFLKAVNKVVREYSKFSSTPKYMVYR</sequence>
<gene>
    <name evidence="10" type="ORF">C2E21_3848</name>
</gene>
<dbReference type="Gene3D" id="3.40.50.300">
    <property type="entry name" value="P-loop containing nucleotide triphosphate hydrolases"/>
    <property type="match status" value="1"/>
</dbReference>
<comment type="subcellular location">
    <subcellularLocation>
        <location evidence="1">Cytoplasm</location>
    </subcellularLocation>
</comment>
<name>A0A2P6TTC7_CHLSO</name>
<dbReference type="SUPFAM" id="SSF52540">
    <property type="entry name" value="P-loop containing nucleoside triphosphate hydrolases"/>
    <property type="match status" value="1"/>
</dbReference>
<dbReference type="GO" id="GO:0008233">
    <property type="term" value="F:peptidase activity"/>
    <property type="evidence" value="ECO:0007669"/>
    <property type="project" value="UniProtKB-KW"/>
</dbReference>
<protein>
    <submittedName>
        <fullName evidence="10">26S protease regulatory subunit 7</fullName>
    </submittedName>
</protein>
<keyword evidence="10" id="KW-0645">Protease</keyword>
<keyword evidence="6" id="KW-0647">Proteasome</keyword>
<dbReference type="Gene3D" id="2.40.50.140">
    <property type="entry name" value="Nucleic acid-binding proteins"/>
    <property type="match status" value="1"/>
</dbReference>
<dbReference type="GO" id="GO:0016887">
    <property type="term" value="F:ATP hydrolysis activity"/>
    <property type="evidence" value="ECO:0007669"/>
    <property type="project" value="InterPro"/>
</dbReference>
<dbReference type="InterPro" id="IPR027417">
    <property type="entry name" value="P-loop_NTPase"/>
</dbReference>
<dbReference type="GO" id="GO:0005524">
    <property type="term" value="F:ATP binding"/>
    <property type="evidence" value="ECO:0007669"/>
    <property type="project" value="UniProtKB-KW"/>
</dbReference>
<dbReference type="PANTHER" id="PTHR23073">
    <property type="entry name" value="26S PROTEASOME REGULATORY SUBUNIT"/>
    <property type="match status" value="1"/>
</dbReference>
<dbReference type="GO" id="GO:0000502">
    <property type="term" value="C:proteasome complex"/>
    <property type="evidence" value="ECO:0007669"/>
    <property type="project" value="UniProtKB-KW"/>
</dbReference>
<dbReference type="FunFam" id="1.10.8.60:FF:000005">
    <property type="entry name" value="26S protease regulatory subunit 7"/>
    <property type="match status" value="1"/>
</dbReference>
<dbReference type="InterPro" id="IPR003960">
    <property type="entry name" value="ATPase_AAA_CS"/>
</dbReference>
<evidence type="ECO:0000256" key="6">
    <source>
        <dbReference type="ARBA" id="ARBA00022942"/>
    </source>
</evidence>
<dbReference type="GO" id="GO:0006508">
    <property type="term" value="P:proteolysis"/>
    <property type="evidence" value="ECO:0007669"/>
    <property type="project" value="UniProtKB-KW"/>
</dbReference>
<evidence type="ECO:0000256" key="7">
    <source>
        <dbReference type="ARBA" id="ARBA00024661"/>
    </source>
</evidence>
<keyword evidence="10" id="KW-0378">Hydrolase</keyword>
<dbReference type="Pfam" id="PF17862">
    <property type="entry name" value="AAA_lid_3"/>
    <property type="match status" value="1"/>
</dbReference>
<keyword evidence="5 8" id="KW-0067">ATP-binding</keyword>
<dbReference type="InterPro" id="IPR048723">
    <property type="entry name" value="OB_PRS7"/>
</dbReference>
<evidence type="ECO:0000256" key="8">
    <source>
        <dbReference type="RuleBase" id="RU003651"/>
    </source>
</evidence>
<comment type="similarity">
    <text evidence="2 8">Belongs to the AAA ATPase family.</text>
</comment>
<keyword evidence="3" id="KW-0963">Cytoplasm</keyword>
<organism evidence="10 11">
    <name type="scientific">Chlorella sorokiniana</name>
    <name type="common">Freshwater green alga</name>
    <dbReference type="NCBI Taxonomy" id="3076"/>
    <lineage>
        <taxon>Eukaryota</taxon>
        <taxon>Viridiplantae</taxon>
        <taxon>Chlorophyta</taxon>
        <taxon>core chlorophytes</taxon>
        <taxon>Trebouxiophyceae</taxon>
        <taxon>Chlorellales</taxon>
        <taxon>Chlorellaceae</taxon>
        <taxon>Chlorella clade</taxon>
        <taxon>Chlorella</taxon>
    </lineage>
</organism>
<evidence type="ECO:0000313" key="10">
    <source>
        <dbReference type="EMBL" id="PRW57317.1"/>
    </source>
</evidence>
<dbReference type="InterPro" id="IPR041569">
    <property type="entry name" value="AAA_lid_3"/>
</dbReference>
<evidence type="ECO:0000256" key="3">
    <source>
        <dbReference type="ARBA" id="ARBA00022490"/>
    </source>
</evidence>
<dbReference type="Pfam" id="PF21236">
    <property type="entry name" value="OB_PRS7"/>
    <property type="match status" value="1"/>
</dbReference>
<accession>A0A2P6TTC7</accession>